<dbReference type="OrthoDB" id="7658050at2"/>
<sequence>MTDFATLRIGPELAPLSARERAEFMDAAGLLDHDTCPPGFAGHSAVWARDRDLLIGQGAIVELSPDAMQARSRLVPRHMEARTRVALIDMLAVRPEYLETGLEEQITRALIDAFADTVPRPSEAVIFVGPARAPVLLSTLRGLGLTEEAFR</sequence>
<reference evidence="2" key="1">
    <citation type="submission" date="2016-10" db="EMBL/GenBank/DDBJ databases">
        <authorList>
            <person name="Varghese N."/>
            <person name="Submissions S."/>
        </authorList>
    </citation>
    <scope>NUCLEOTIDE SEQUENCE [LARGE SCALE GENOMIC DNA]</scope>
    <source>
        <strain evidence="2">DSM 100420</strain>
    </source>
</reference>
<protein>
    <recommendedName>
        <fullName evidence="3">N-acetyltransferase domain-containing protein</fullName>
    </recommendedName>
</protein>
<dbReference type="EMBL" id="FNPX01000003">
    <property type="protein sequence ID" value="SDY84140.1"/>
    <property type="molecule type" value="Genomic_DNA"/>
</dbReference>
<organism evidence="1 2">
    <name type="scientific">Jannaschia faecimaris</name>
    <dbReference type="NCBI Taxonomy" id="1244108"/>
    <lineage>
        <taxon>Bacteria</taxon>
        <taxon>Pseudomonadati</taxon>
        <taxon>Pseudomonadota</taxon>
        <taxon>Alphaproteobacteria</taxon>
        <taxon>Rhodobacterales</taxon>
        <taxon>Roseobacteraceae</taxon>
        <taxon>Jannaschia</taxon>
    </lineage>
</organism>
<dbReference type="AlphaFoldDB" id="A0A1H3N636"/>
<proteinExistence type="predicted"/>
<evidence type="ECO:0000313" key="1">
    <source>
        <dbReference type="EMBL" id="SDY84140.1"/>
    </source>
</evidence>
<dbReference type="RefSeq" id="WP_092643773.1">
    <property type="nucleotide sequence ID" value="NZ_FNPX01000003.1"/>
</dbReference>
<dbReference type="STRING" id="1244108.SAMN05444004_103279"/>
<evidence type="ECO:0008006" key="3">
    <source>
        <dbReference type="Google" id="ProtNLM"/>
    </source>
</evidence>
<dbReference type="Proteomes" id="UP000198914">
    <property type="component" value="Unassembled WGS sequence"/>
</dbReference>
<accession>A0A1H3N636</accession>
<name>A0A1H3N636_9RHOB</name>
<evidence type="ECO:0000313" key="2">
    <source>
        <dbReference type="Proteomes" id="UP000198914"/>
    </source>
</evidence>
<keyword evidence="2" id="KW-1185">Reference proteome</keyword>
<gene>
    <name evidence="1" type="ORF">SAMN05444004_103279</name>
</gene>